<dbReference type="Pfam" id="PF06525">
    <property type="entry name" value="SoxE"/>
    <property type="match status" value="1"/>
</dbReference>
<evidence type="ECO:0000313" key="3">
    <source>
        <dbReference type="EMBL" id="CAB4554416.1"/>
    </source>
</evidence>
<dbReference type="InterPro" id="IPR033138">
    <property type="entry name" value="Cu_oxidase_CS"/>
</dbReference>
<dbReference type="PROSITE" id="PS00079">
    <property type="entry name" value="MULTICOPPER_OXIDASE1"/>
    <property type="match status" value="1"/>
</dbReference>
<dbReference type="PROSITE" id="PS51257">
    <property type="entry name" value="PROKAR_LIPOPROTEIN"/>
    <property type="match status" value="1"/>
</dbReference>
<gene>
    <name evidence="3" type="ORF">UFOPK1421_01501</name>
</gene>
<dbReference type="EMBL" id="CAEZSL010000222">
    <property type="protein sequence ID" value="CAB4554416.1"/>
    <property type="molecule type" value="Genomic_DNA"/>
</dbReference>
<evidence type="ECO:0000259" key="2">
    <source>
        <dbReference type="Pfam" id="PF06525"/>
    </source>
</evidence>
<keyword evidence="1" id="KW-0479">Metal-binding</keyword>
<dbReference type="InterPro" id="IPR008972">
    <property type="entry name" value="Cupredoxin"/>
</dbReference>
<organism evidence="3">
    <name type="scientific">freshwater metagenome</name>
    <dbReference type="NCBI Taxonomy" id="449393"/>
    <lineage>
        <taxon>unclassified sequences</taxon>
        <taxon>metagenomes</taxon>
        <taxon>ecological metagenomes</taxon>
    </lineage>
</organism>
<reference evidence="3" key="1">
    <citation type="submission" date="2020-05" db="EMBL/GenBank/DDBJ databases">
        <authorList>
            <person name="Chiriac C."/>
            <person name="Salcher M."/>
            <person name="Ghai R."/>
            <person name="Kavagutti S V."/>
        </authorList>
    </citation>
    <scope>NUCLEOTIDE SEQUENCE</scope>
</reference>
<dbReference type="AlphaFoldDB" id="A0A6J6CTC0"/>
<feature type="domain" description="Sulfocyanin-like C-terminal" evidence="2">
    <location>
        <begin position="60"/>
        <end position="150"/>
    </location>
</feature>
<proteinExistence type="predicted"/>
<dbReference type="SUPFAM" id="SSF49503">
    <property type="entry name" value="Cupredoxins"/>
    <property type="match status" value="1"/>
</dbReference>
<accession>A0A6J6CTC0</accession>
<sequence length="152" mass="16214">MNGGLMKCPRIMPILLGSVLIFSYGCGEDNNDTAGGSDTDGAVTGVITEWKVTVDQQKAPAGEVVFTVTNEGAIGHEFLVVKTDVADGDIELDGDHFSEENPSLLVIDEIGEYAKETTESLTVTLEPGNYQLVCNLPGHYENGMHTSFTVTS</sequence>
<dbReference type="GO" id="GO:0046872">
    <property type="term" value="F:metal ion binding"/>
    <property type="evidence" value="ECO:0007669"/>
    <property type="project" value="UniProtKB-KW"/>
</dbReference>
<dbReference type="Gene3D" id="2.60.40.420">
    <property type="entry name" value="Cupredoxins - blue copper proteins"/>
    <property type="match status" value="1"/>
</dbReference>
<evidence type="ECO:0000256" key="1">
    <source>
        <dbReference type="ARBA" id="ARBA00022723"/>
    </source>
</evidence>
<protein>
    <submittedName>
        <fullName evidence="3">Unannotated protein</fullName>
    </submittedName>
</protein>
<dbReference type="InterPro" id="IPR049544">
    <property type="entry name" value="SoxE-like_C"/>
</dbReference>
<name>A0A6J6CTC0_9ZZZZ</name>